<dbReference type="CDD" id="cd09154">
    <property type="entry name" value="PLDc_SMU_988_like_1"/>
    <property type="match status" value="1"/>
</dbReference>
<dbReference type="CDD" id="cd09160">
    <property type="entry name" value="PLDc_SMU_988_like_2"/>
    <property type="match status" value="1"/>
</dbReference>
<feature type="transmembrane region" description="Helical" evidence="13">
    <location>
        <begin position="35"/>
        <end position="55"/>
    </location>
</feature>
<evidence type="ECO:0000256" key="7">
    <source>
        <dbReference type="ARBA" id="ARBA00022989"/>
    </source>
</evidence>
<keyword evidence="10" id="KW-0594">Phospholipid biosynthesis</keyword>
<keyword evidence="9 13" id="KW-0472">Membrane</keyword>
<keyword evidence="2" id="KW-1003">Cell membrane</keyword>
<keyword evidence="6" id="KW-0677">Repeat</keyword>
<evidence type="ECO:0000256" key="12">
    <source>
        <dbReference type="NCBIfam" id="TIGR04265"/>
    </source>
</evidence>
<evidence type="ECO:0000256" key="13">
    <source>
        <dbReference type="SAM" id="Phobius"/>
    </source>
</evidence>
<keyword evidence="8" id="KW-0443">Lipid metabolism</keyword>
<feature type="transmembrane region" description="Helical" evidence="13">
    <location>
        <begin position="12"/>
        <end position="29"/>
    </location>
</feature>
<keyword evidence="11" id="KW-1208">Phospholipid metabolism</keyword>
<evidence type="ECO:0000313" key="16">
    <source>
        <dbReference type="Proteomes" id="UP000287605"/>
    </source>
</evidence>
<evidence type="ECO:0000313" key="15">
    <source>
        <dbReference type="EMBL" id="RSU15552.1"/>
    </source>
</evidence>
<keyword evidence="3" id="KW-0444">Lipid biosynthesis</keyword>
<evidence type="ECO:0000256" key="1">
    <source>
        <dbReference type="ARBA" id="ARBA00004651"/>
    </source>
</evidence>
<sequence>MKLLKLATNRIVIVVLLLLLQLIALFAVVMRFQEYFVYFYAIYVLISIAAVLDIINSRKNPAYKIAWLVPVMLLPYFGVFIYMIFGHLYVRRSFKTKMARIEEKEIKAIKKTIPTIDIDKEFKDDDAKIQSTYLKNFGILPLVQNSSSKYLPLGEDMFEEMKKELRKAEKYIFMEYFIIEEGRMWREILEILEEKAAAGVDVRFMYDDFGCLFKLPQGYDKELEKKGIKTCIFNPLVPVLSSIFNNRNHRKITVIDGNVAFTGGANLADEYINEVERFGHWKDTAIVMYGDVAWGFTLMFLSLWDFVRGEEKDFTYYYPEKKYEVKDALGFYQPFSDTPFDEESVSNTVYLNLINRAKHYIYITTPYLVIDNTLMEALCAAAKANVDVRIQTPYIPDKWYVHSVTRSNYDQLVEAGVRIFEYTPGFIHSKTFVVDDLYAVVGTINLDYRSLYLHLECGVWMYKTESVQQVLDDFLDVQKVCKEITLEDTQSVGWWRHLARAVLNMLAPLM</sequence>
<dbReference type="AlphaFoldDB" id="A0A430B5L1"/>
<evidence type="ECO:0000256" key="11">
    <source>
        <dbReference type="ARBA" id="ARBA00023264"/>
    </source>
</evidence>
<dbReference type="InterPro" id="IPR027379">
    <property type="entry name" value="CLS_N"/>
</dbReference>
<keyword evidence="5 13" id="KW-0812">Transmembrane</keyword>
<dbReference type="Pfam" id="PF13091">
    <property type="entry name" value="PLDc_2"/>
    <property type="match status" value="2"/>
</dbReference>
<name>A0A430B5L1_9ENTE</name>
<dbReference type="InterPro" id="IPR001736">
    <property type="entry name" value="PLipase_D/transphosphatidylase"/>
</dbReference>
<evidence type="ECO:0000256" key="10">
    <source>
        <dbReference type="ARBA" id="ARBA00023209"/>
    </source>
</evidence>
<gene>
    <name evidence="15" type="ORF">CBF29_00305</name>
</gene>
<dbReference type="GO" id="GO:0008808">
    <property type="term" value="F:cardiolipin synthase activity"/>
    <property type="evidence" value="ECO:0007669"/>
    <property type="project" value="UniProtKB-UniRule"/>
</dbReference>
<feature type="domain" description="PLD phosphodiesterase" evidence="14">
    <location>
        <begin position="244"/>
        <end position="271"/>
    </location>
</feature>
<evidence type="ECO:0000256" key="2">
    <source>
        <dbReference type="ARBA" id="ARBA00022475"/>
    </source>
</evidence>
<dbReference type="OrthoDB" id="9762009at2"/>
<evidence type="ECO:0000256" key="5">
    <source>
        <dbReference type="ARBA" id="ARBA00022692"/>
    </source>
</evidence>
<comment type="caution">
    <text evidence="15">The sequence shown here is derived from an EMBL/GenBank/DDBJ whole genome shotgun (WGS) entry which is preliminary data.</text>
</comment>
<dbReference type="Pfam" id="PF13396">
    <property type="entry name" value="PLDc_N"/>
    <property type="match status" value="1"/>
</dbReference>
<feature type="domain" description="PLD phosphodiesterase" evidence="14">
    <location>
        <begin position="423"/>
        <end position="450"/>
    </location>
</feature>
<evidence type="ECO:0000256" key="3">
    <source>
        <dbReference type="ARBA" id="ARBA00022516"/>
    </source>
</evidence>
<keyword evidence="16" id="KW-1185">Reference proteome</keyword>
<proteinExistence type="predicted"/>
<dbReference type="NCBIfam" id="TIGR04265">
    <property type="entry name" value="bac_cardiolipin"/>
    <property type="match status" value="1"/>
</dbReference>
<dbReference type="EMBL" id="NGKA01000001">
    <property type="protein sequence ID" value="RSU15552.1"/>
    <property type="molecule type" value="Genomic_DNA"/>
</dbReference>
<dbReference type="InterPro" id="IPR022924">
    <property type="entry name" value="Cardiolipin_synthase"/>
</dbReference>
<reference evidence="15 16" key="1">
    <citation type="submission" date="2017-05" db="EMBL/GenBank/DDBJ databases">
        <title>Vagococcus spp. assemblies.</title>
        <authorList>
            <person name="Gulvik C.A."/>
        </authorList>
    </citation>
    <scope>NUCLEOTIDE SEQUENCE [LARGE SCALE GENOMIC DNA]</scope>
    <source>
        <strain evidence="15 16">CCUG 51432</strain>
    </source>
</reference>
<evidence type="ECO:0000259" key="14">
    <source>
        <dbReference type="PROSITE" id="PS50035"/>
    </source>
</evidence>
<dbReference type="Proteomes" id="UP000287605">
    <property type="component" value="Unassembled WGS sequence"/>
</dbReference>
<evidence type="ECO:0000256" key="4">
    <source>
        <dbReference type="ARBA" id="ARBA00022679"/>
    </source>
</evidence>
<protein>
    <recommendedName>
        <fullName evidence="12">Cardiolipin synthase</fullName>
        <ecNumber evidence="12">2.7.8.-</ecNumber>
    </recommendedName>
</protein>
<comment type="subcellular location">
    <subcellularLocation>
        <location evidence="1">Cell membrane</location>
        <topology evidence="1">Multi-pass membrane protein</topology>
    </subcellularLocation>
</comment>
<organism evidence="15 16">
    <name type="scientific">Vagococcus elongatus</name>
    <dbReference type="NCBI Taxonomy" id="180344"/>
    <lineage>
        <taxon>Bacteria</taxon>
        <taxon>Bacillati</taxon>
        <taxon>Bacillota</taxon>
        <taxon>Bacilli</taxon>
        <taxon>Lactobacillales</taxon>
        <taxon>Enterococcaceae</taxon>
        <taxon>Vagococcus</taxon>
    </lineage>
</organism>
<dbReference type="EC" id="2.7.8.-" evidence="12"/>
<dbReference type="PANTHER" id="PTHR21248">
    <property type="entry name" value="CARDIOLIPIN SYNTHASE"/>
    <property type="match status" value="1"/>
</dbReference>
<dbReference type="PROSITE" id="PS50035">
    <property type="entry name" value="PLD"/>
    <property type="match status" value="2"/>
</dbReference>
<feature type="transmembrane region" description="Helical" evidence="13">
    <location>
        <begin position="67"/>
        <end position="90"/>
    </location>
</feature>
<accession>A0A430B5L1</accession>
<dbReference type="GO" id="GO:0032049">
    <property type="term" value="P:cardiolipin biosynthetic process"/>
    <property type="evidence" value="ECO:0007669"/>
    <property type="project" value="UniProtKB-UniRule"/>
</dbReference>
<keyword evidence="7 13" id="KW-1133">Transmembrane helix</keyword>
<evidence type="ECO:0000256" key="9">
    <source>
        <dbReference type="ARBA" id="ARBA00023136"/>
    </source>
</evidence>
<dbReference type="PANTHER" id="PTHR21248:SF22">
    <property type="entry name" value="PHOSPHOLIPASE D"/>
    <property type="match status" value="1"/>
</dbReference>
<dbReference type="InterPro" id="IPR025202">
    <property type="entry name" value="PLD-like_dom"/>
</dbReference>
<dbReference type="RefSeq" id="WP_126806065.1">
    <property type="nucleotide sequence ID" value="NZ_NGKA01000001.1"/>
</dbReference>
<dbReference type="Gene3D" id="3.30.870.10">
    <property type="entry name" value="Endonuclease Chain A"/>
    <property type="match status" value="2"/>
</dbReference>
<dbReference type="SMART" id="SM00155">
    <property type="entry name" value="PLDc"/>
    <property type="match status" value="2"/>
</dbReference>
<dbReference type="GO" id="GO:0005886">
    <property type="term" value="C:plasma membrane"/>
    <property type="evidence" value="ECO:0007669"/>
    <property type="project" value="UniProtKB-SubCell"/>
</dbReference>
<evidence type="ECO:0000256" key="8">
    <source>
        <dbReference type="ARBA" id="ARBA00023098"/>
    </source>
</evidence>
<dbReference type="SUPFAM" id="SSF56024">
    <property type="entry name" value="Phospholipase D/nuclease"/>
    <property type="match status" value="2"/>
</dbReference>
<keyword evidence="4" id="KW-0808">Transferase</keyword>
<evidence type="ECO:0000256" key="6">
    <source>
        <dbReference type="ARBA" id="ARBA00022737"/>
    </source>
</evidence>